<dbReference type="HOGENOM" id="CLU_193067_0_0_11"/>
<evidence type="ECO:0000313" key="2">
    <source>
        <dbReference type="Proteomes" id="UP000000428"/>
    </source>
</evidence>
<dbReference type="Proteomes" id="UP000000428">
    <property type="component" value="Chromosome"/>
</dbReference>
<reference evidence="1 2" key="3">
    <citation type="journal article" date="2014" name="J. Ind. Microbiol. Biotechnol.">
        <title>Genome mining of the Streptomyces avermitilis genome and development of genome-minimized hosts for heterologous expression of biosynthetic gene clusters.</title>
        <authorList>
            <person name="Ikeda H."/>
            <person name="Shin-ya K."/>
            <person name="Omura S."/>
        </authorList>
    </citation>
    <scope>NUCLEOTIDE SEQUENCE [LARGE SCALE GENOMIC DNA]</scope>
    <source>
        <strain evidence="2">ATCC 31267 / DSM 46492 / JCM 5070 / NBRC 14893 / NCIMB 12804 / NRRL 8165 / MA-4680</strain>
    </source>
</reference>
<keyword evidence="2" id="KW-1185">Reference proteome</keyword>
<reference evidence="1 2" key="1">
    <citation type="journal article" date="2001" name="Proc. Natl. Acad. Sci. U.S.A.">
        <title>Genome sequence of an industrial microorganism Streptomyces avermitilis: deducing the ability of producing secondary metabolites.</title>
        <authorList>
            <person name="Omura S."/>
            <person name="Ikeda H."/>
            <person name="Ishikawa J."/>
            <person name="Hanamoto A."/>
            <person name="Takahashi C."/>
            <person name="Shinose M."/>
            <person name="Takahashi Y."/>
            <person name="Horikawa H."/>
            <person name="Nakazawa H."/>
            <person name="Osonoe T."/>
            <person name="Kikuchi H."/>
            <person name="Shiba T."/>
            <person name="Sakaki Y."/>
            <person name="Hattori M."/>
        </authorList>
    </citation>
    <scope>NUCLEOTIDE SEQUENCE [LARGE SCALE GENOMIC DNA]</scope>
    <source>
        <strain evidence="2">ATCC 31267 / DSM 46492 / JCM 5070 / NBRC 14893 / NCIMB 12804 / NRRL 8165 / MA-4680</strain>
    </source>
</reference>
<dbReference type="AlphaFoldDB" id="Q82G52"/>
<organism evidence="1 2">
    <name type="scientific">Streptomyces avermitilis (strain ATCC 31267 / DSM 46492 / JCM 5070 / NBRC 14893 / NCIMB 12804 / NRRL 8165 / MA-4680)</name>
    <dbReference type="NCBI Taxonomy" id="227882"/>
    <lineage>
        <taxon>Bacteria</taxon>
        <taxon>Bacillati</taxon>
        <taxon>Actinomycetota</taxon>
        <taxon>Actinomycetes</taxon>
        <taxon>Kitasatosporales</taxon>
        <taxon>Streptomycetaceae</taxon>
        <taxon>Streptomyces</taxon>
    </lineage>
</organism>
<evidence type="ECO:0000313" key="1">
    <source>
        <dbReference type="EMBL" id="BAC71758.1"/>
    </source>
</evidence>
<proteinExistence type="predicted"/>
<reference evidence="1 2" key="2">
    <citation type="journal article" date="2003" name="Nat. Biotechnol.">
        <title>Complete genome sequence and comparative analysis of the industrial microorganism Streptomyces avermitilis.</title>
        <authorList>
            <person name="Ikeda H."/>
            <person name="Ishikawa J."/>
            <person name="Hanamoto A."/>
            <person name="Shinose M."/>
            <person name="Kikuchi H."/>
            <person name="Shiba T."/>
            <person name="Sakaki Y."/>
            <person name="Hattori M."/>
            <person name="Omura S."/>
        </authorList>
    </citation>
    <scope>NUCLEOTIDE SEQUENCE [LARGE SCALE GENOMIC DNA]</scope>
    <source>
        <strain evidence="2">ATCC 31267 / DSM 46492 / JCM 5070 / NBRC 14893 / NCIMB 12804 / NRRL 8165 / MA-4680</strain>
    </source>
</reference>
<gene>
    <name evidence="1" type="ORF">SAVERM_4046</name>
</gene>
<dbReference type="KEGG" id="sma:SAVERM_4046"/>
<sequence length="84" mass="9195">MSTSRFKRLKSSKEYAMIKNLSHTVADTDPAEVARALAVALELHAPAPRAPEVAVPPQLMGLRMPATRRHRRKVVLSHLGGVCV</sequence>
<name>Q82G52_STRAW</name>
<protein>
    <submittedName>
        <fullName evidence="1">Uncharacterized protein</fullName>
    </submittedName>
</protein>
<accession>Q82G52</accession>
<dbReference type="EMBL" id="BA000030">
    <property type="protein sequence ID" value="BAC71758.1"/>
    <property type="molecule type" value="Genomic_DNA"/>
</dbReference>